<organism evidence="1 2">
    <name type="scientific">Halteria grandinella</name>
    <dbReference type="NCBI Taxonomy" id="5974"/>
    <lineage>
        <taxon>Eukaryota</taxon>
        <taxon>Sar</taxon>
        <taxon>Alveolata</taxon>
        <taxon>Ciliophora</taxon>
        <taxon>Intramacronucleata</taxon>
        <taxon>Spirotrichea</taxon>
        <taxon>Stichotrichia</taxon>
        <taxon>Sporadotrichida</taxon>
        <taxon>Halteriidae</taxon>
        <taxon>Halteria</taxon>
    </lineage>
</organism>
<dbReference type="EMBL" id="RRYP01014718">
    <property type="protein sequence ID" value="TNV75838.1"/>
    <property type="molecule type" value="Genomic_DNA"/>
</dbReference>
<name>A0A8J8NJG2_HALGN</name>
<comment type="caution">
    <text evidence="1">The sequence shown here is derived from an EMBL/GenBank/DDBJ whole genome shotgun (WGS) entry which is preliminary data.</text>
</comment>
<keyword evidence="2" id="KW-1185">Reference proteome</keyword>
<proteinExistence type="predicted"/>
<accession>A0A8J8NJG2</accession>
<evidence type="ECO:0000313" key="1">
    <source>
        <dbReference type="EMBL" id="TNV75838.1"/>
    </source>
</evidence>
<gene>
    <name evidence="1" type="ORF">FGO68_gene4803</name>
</gene>
<protein>
    <submittedName>
        <fullName evidence="1">Uncharacterized protein</fullName>
    </submittedName>
</protein>
<evidence type="ECO:0000313" key="2">
    <source>
        <dbReference type="Proteomes" id="UP000785679"/>
    </source>
</evidence>
<dbReference type="Proteomes" id="UP000785679">
    <property type="component" value="Unassembled WGS sequence"/>
</dbReference>
<sequence length="142" mass="16776">MLKDFFFLAHVHLFSRSTLYTKYHDQIKICFTNPRKIHLGKTPLYDKIYKLTSYHVVYENGTFYQGNLLYLIIREPERKPIYYHVLAPIPLTITEGDDFIMNLCPRHFLVRLIVSNSGHDEFDPNRNCSMPPQRTQLPSVSL</sequence>
<reference evidence="1" key="1">
    <citation type="submission" date="2019-06" db="EMBL/GenBank/DDBJ databases">
        <authorList>
            <person name="Zheng W."/>
        </authorList>
    </citation>
    <scope>NUCLEOTIDE SEQUENCE</scope>
    <source>
        <strain evidence="1">QDHG01</strain>
    </source>
</reference>
<dbReference type="AlphaFoldDB" id="A0A8J8NJG2"/>